<dbReference type="GO" id="GO:0046872">
    <property type="term" value="F:metal ion binding"/>
    <property type="evidence" value="ECO:0007669"/>
    <property type="project" value="UniProtKB-KW"/>
</dbReference>
<feature type="transmembrane region" description="Helical" evidence="11">
    <location>
        <begin position="1204"/>
        <end position="1222"/>
    </location>
</feature>
<name>A0A9W8GWX1_9FUNG</name>
<dbReference type="NCBIfam" id="TIGR01494">
    <property type="entry name" value="ATPase_P-type"/>
    <property type="match status" value="1"/>
</dbReference>
<reference evidence="14" key="1">
    <citation type="submission" date="2022-07" db="EMBL/GenBank/DDBJ databases">
        <title>Phylogenomic reconstructions and comparative analyses of Kickxellomycotina fungi.</title>
        <authorList>
            <person name="Reynolds N.K."/>
            <person name="Stajich J.E."/>
            <person name="Barry K."/>
            <person name="Grigoriev I.V."/>
            <person name="Crous P."/>
            <person name="Smith M.E."/>
        </authorList>
    </citation>
    <scope>NUCLEOTIDE SEQUENCE</scope>
    <source>
        <strain evidence="14">BCRC 34297</strain>
    </source>
</reference>
<dbReference type="OrthoDB" id="48943at2759"/>
<dbReference type="SFLD" id="SFLDF00027">
    <property type="entry name" value="p-type_atpase"/>
    <property type="match status" value="1"/>
</dbReference>
<dbReference type="GO" id="GO:0005524">
    <property type="term" value="F:ATP binding"/>
    <property type="evidence" value="ECO:0007669"/>
    <property type="project" value="UniProtKB-KW"/>
</dbReference>
<dbReference type="InterPro" id="IPR018303">
    <property type="entry name" value="ATPase_P-typ_P_site"/>
</dbReference>
<dbReference type="GO" id="GO:0016020">
    <property type="term" value="C:membrane"/>
    <property type="evidence" value="ECO:0007669"/>
    <property type="project" value="UniProtKB-SubCell"/>
</dbReference>
<evidence type="ECO:0000313" key="15">
    <source>
        <dbReference type="Proteomes" id="UP001140011"/>
    </source>
</evidence>
<dbReference type="InterPro" id="IPR006544">
    <property type="entry name" value="P-type_TPase_V"/>
</dbReference>
<dbReference type="InterPro" id="IPR044492">
    <property type="entry name" value="P_typ_ATPase_HD_dom"/>
</dbReference>
<evidence type="ECO:0000259" key="13">
    <source>
        <dbReference type="Pfam" id="PF00122"/>
    </source>
</evidence>
<dbReference type="PRINTS" id="PR00119">
    <property type="entry name" value="CATATPASE"/>
</dbReference>
<dbReference type="Proteomes" id="UP001140011">
    <property type="component" value="Unassembled WGS sequence"/>
</dbReference>
<dbReference type="SUPFAM" id="SSF81665">
    <property type="entry name" value="Calcium ATPase, transmembrane domain M"/>
    <property type="match status" value="1"/>
</dbReference>
<dbReference type="InterPro" id="IPR059000">
    <property type="entry name" value="ATPase_P-type_domA"/>
</dbReference>
<feature type="transmembrane region" description="Helical" evidence="11">
    <location>
        <begin position="337"/>
        <end position="356"/>
    </location>
</feature>
<feature type="domain" description="P-type ATPase A" evidence="13">
    <location>
        <begin position="556"/>
        <end position="681"/>
    </location>
</feature>
<dbReference type="InterPro" id="IPR023298">
    <property type="entry name" value="ATPase_P-typ_TM_dom_sf"/>
</dbReference>
<keyword evidence="6" id="KW-0067">ATP-binding</keyword>
<dbReference type="GO" id="GO:0019829">
    <property type="term" value="F:ATPase-coupled monoatomic cation transmembrane transporter activity"/>
    <property type="evidence" value="ECO:0007669"/>
    <property type="project" value="TreeGrafter"/>
</dbReference>
<evidence type="ECO:0000256" key="8">
    <source>
        <dbReference type="ARBA" id="ARBA00022967"/>
    </source>
</evidence>
<feature type="transmembrane region" description="Helical" evidence="11">
    <location>
        <begin position="284"/>
        <end position="307"/>
    </location>
</feature>
<dbReference type="Gene3D" id="3.40.50.1000">
    <property type="entry name" value="HAD superfamily/HAD-like"/>
    <property type="match status" value="1"/>
</dbReference>
<feature type="chain" id="PRO_5040803253" description="P-type ATPase A domain-containing protein" evidence="12">
    <location>
        <begin position="22"/>
        <end position="1437"/>
    </location>
</feature>
<dbReference type="PROSITE" id="PS01229">
    <property type="entry name" value="COF_2"/>
    <property type="match status" value="1"/>
</dbReference>
<dbReference type="PROSITE" id="PS00154">
    <property type="entry name" value="ATPASE_E1_E2"/>
    <property type="match status" value="1"/>
</dbReference>
<dbReference type="Pfam" id="PF00122">
    <property type="entry name" value="E1-E2_ATPase"/>
    <property type="match status" value="1"/>
</dbReference>
<dbReference type="SFLD" id="SFLDS00003">
    <property type="entry name" value="Haloacid_Dehalogenase"/>
    <property type="match status" value="1"/>
</dbReference>
<sequence length="1437" mass="158727">MARPLLLWATVAVLSAQSVCGNQLWHDVNRYDAHGNECKLREVSGIVCKPLCVSDLARCPESLQPSCPDGQSFCADGACHAECTDVIQSLNPCHCSRTGDQLPSAARNLVPCMAIPNVTIQQFRPWDATSDLRRACGAKAGIVDQSKTIAIWGSGWAGGDITGVWAECPAAPNPKFTFRESYWVATFAVNGALALLLSLWGVNKRWSERKVRKAATYTLNGAEAKRSGNPEAKGAVEVQDNIGSEAIKPTTGEFKHSVASTSGMDAATTNSLSRDIQLCGYRNHVFGTLCVWSVTLVTVLWICYMGVWTADYYGKLPGSRNGVFYSLGLENLTVQSASFLIVWGVCFAILLVLYILKPHLRNYFRVRTLPSQGQYICVVRPIREIKLLVDKANWVQHRVNLVTERLIALLSRDKDYTTCLVQKTSEGRIYFNYQCTRYVYDDQIQQFAPFEFDLGSSHRGLLSQAAGLSSKDVHYRQELVGPNFIDVKIPGIFAAFARELVSFFYIYQGIFLWAFYFNAYYQIGLVDTGIIIISAAIKVTLRMQSERRLKRMAEHEESVSVSRDGLWSQVSTKDLVPGDVIEVVSGSYMSCDCILISGNAVMDESSLTGEPLSVRKFPLRLDNGHYNAMSSGKMSTLFAGTSVSQVQPVQKSADGLESPRVLALVKSTGTMSEKGQLVRQILFPSRISFIFNEQMRIVVFILLLYAVFVMAMAVYMYKGDAVVIIFYGVFALSQLVSPLLPAAMVIGQSIAAGRLRRKQIFCIDPQRIMIAGKVQIFCFDKTGTLTKEGLEFHGGQVVDSASNTFAAFTGEPAETNSLFRQAMASCHTVTDLNGQLIGNPVDIEQFRASKAEIDPAPKYIDAVVTAGGSEKGKLHVVRRFEFVHARASMSVVVLDEATGKIHVFIKGSFERIKSISRAGSVPRNYDSVCVNLAYAGCYVLAFAHKTLDVTDPESIKEFSQAELEADCDLLGLLVFRNNLKPDTADAIAELKRGSTRTVMITGDNALTGVFIARECGMVPQGNHVLLGECASPMEEVKWVDVDTMLPVDDIEPYINNVGFDGFTTTELAVSGTAFERLCATGAIDSLLLKIRIFARMKPMNKVECIEAHMKYGIIAMCGDGGNDCGALRAAHVGIALSDAEASVVSPFSSADRSINSCVELLRESRAGLATSFANFAALICYGQIMCGMVKMAGFYFAISLTQNMWLLIDGVIATGLMLAISLSGPAKRLAKYRPTSRILGPQMLASVGGIVLINWIFSAMAYVWLFQQEWFRCNEHATAEVDVKKWWLLGDNYEASILSFVSTFQFITNGFVVNYGYLYRARWYKNYALLLVWGFLMVFTSYMLLADPNRIGCAFRLNCGTPSVLESLNYKKPTWTIEPYNNILGHNVIPLGSRYKLWGYCLGNMAAANFWQLFVVNGPVRNLLRKKKPLDRLRTKL</sequence>
<evidence type="ECO:0000256" key="7">
    <source>
        <dbReference type="ARBA" id="ARBA00022842"/>
    </source>
</evidence>
<dbReference type="Gene3D" id="3.40.1110.10">
    <property type="entry name" value="Calcium-transporting ATPase, cytoplasmic domain N"/>
    <property type="match status" value="1"/>
</dbReference>
<gene>
    <name evidence="14" type="ORF">GGI19_001894</name>
</gene>
<accession>A0A9W8GWX1</accession>
<keyword evidence="10 11" id="KW-0472">Membrane</keyword>
<dbReference type="SFLD" id="SFLDG00002">
    <property type="entry name" value="C1.7:_P-type_atpase_like"/>
    <property type="match status" value="1"/>
</dbReference>
<feature type="transmembrane region" description="Helical" evidence="11">
    <location>
        <begin position="723"/>
        <end position="747"/>
    </location>
</feature>
<dbReference type="InterPro" id="IPR023299">
    <property type="entry name" value="ATPase_P-typ_cyto_dom_N"/>
</dbReference>
<dbReference type="NCBIfam" id="TIGR01657">
    <property type="entry name" value="P-ATPase-V"/>
    <property type="match status" value="1"/>
</dbReference>
<dbReference type="PANTHER" id="PTHR45630">
    <property type="entry name" value="CATION-TRANSPORTING ATPASE-RELATED"/>
    <property type="match status" value="1"/>
</dbReference>
<dbReference type="InterPro" id="IPR023214">
    <property type="entry name" value="HAD_sf"/>
</dbReference>
<proteinExistence type="inferred from homology"/>
<evidence type="ECO:0000256" key="10">
    <source>
        <dbReference type="ARBA" id="ARBA00023136"/>
    </source>
</evidence>
<feature type="transmembrane region" description="Helical" evidence="11">
    <location>
        <begin position="523"/>
        <end position="541"/>
    </location>
</feature>
<feature type="transmembrane region" description="Helical" evidence="11">
    <location>
        <begin position="1295"/>
        <end position="1315"/>
    </location>
</feature>
<keyword evidence="5" id="KW-0547">Nucleotide-binding</keyword>
<dbReference type="SUPFAM" id="SSF56784">
    <property type="entry name" value="HAD-like"/>
    <property type="match status" value="1"/>
</dbReference>
<dbReference type="EMBL" id="JANBUH010000076">
    <property type="protein sequence ID" value="KAJ2755141.1"/>
    <property type="molecule type" value="Genomic_DNA"/>
</dbReference>
<evidence type="ECO:0000256" key="12">
    <source>
        <dbReference type="SAM" id="SignalP"/>
    </source>
</evidence>
<dbReference type="SUPFAM" id="SSF81653">
    <property type="entry name" value="Calcium ATPase, transduction domain A"/>
    <property type="match status" value="1"/>
</dbReference>
<keyword evidence="8" id="KW-1278">Translocase</keyword>
<evidence type="ECO:0000256" key="2">
    <source>
        <dbReference type="ARBA" id="ARBA00006000"/>
    </source>
</evidence>
<keyword evidence="4" id="KW-0479">Metal-binding</keyword>
<evidence type="ECO:0000256" key="3">
    <source>
        <dbReference type="ARBA" id="ARBA00022692"/>
    </source>
</evidence>
<keyword evidence="9 11" id="KW-1133">Transmembrane helix</keyword>
<evidence type="ECO:0000256" key="9">
    <source>
        <dbReference type="ARBA" id="ARBA00022989"/>
    </source>
</evidence>
<comment type="similarity">
    <text evidence="2">Belongs to the cation transport ATPase (P-type) (TC 3.A.3) family. Type V subfamily.</text>
</comment>
<keyword evidence="3 11" id="KW-0812">Transmembrane</keyword>
<feature type="transmembrane region" description="Helical" evidence="11">
    <location>
        <begin position="1172"/>
        <end position="1198"/>
    </location>
</feature>
<keyword evidence="7" id="KW-0460">Magnesium</keyword>
<feature type="signal peptide" evidence="12">
    <location>
        <begin position="1"/>
        <end position="21"/>
    </location>
</feature>
<dbReference type="GO" id="GO:0016887">
    <property type="term" value="F:ATP hydrolysis activity"/>
    <property type="evidence" value="ECO:0007669"/>
    <property type="project" value="InterPro"/>
</dbReference>
<dbReference type="InterPro" id="IPR036412">
    <property type="entry name" value="HAD-like_sf"/>
</dbReference>
<evidence type="ECO:0000256" key="5">
    <source>
        <dbReference type="ARBA" id="ARBA00022741"/>
    </source>
</evidence>
<feature type="transmembrane region" description="Helical" evidence="11">
    <location>
        <begin position="182"/>
        <end position="202"/>
    </location>
</feature>
<dbReference type="InterPro" id="IPR008250">
    <property type="entry name" value="ATPase_P-typ_transduc_dom_A_sf"/>
</dbReference>
<evidence type="ECO:0000256" key="4">
    <source>
        <dbReference type="ARBA" id="ARBA00022723"/>
    </source>
</evidence>
<feature type="transmembrane region" description="Helical" evidence="11">
    <location>
        <begin position="500"/>
        <end position="517"/>
    </location>
</feature>
<organism evidence="14 15">
    <name type="scientific">Coemansia pectinata</name>
    <dbReference type="NCBI Taxonomy" id="1052879"/>
    <lineage>
        <taxon>Eukaryota</taxon>
        <taxon>Fungi</taxon>
        <taxon>Fungi incertae sedis</taxon>
        <taxon>Zoopagomycota</taxon>
        <taxon>Kickxellomycotina</taxon>
        <taxon>Kickxellomycetes</taxon>
        <taxon>Kickxellales</taxon>
        <taxon>Kickxellaceae</taxon>
        <taxon>Coemansia</taxon>
    </lineage>
</organism>
<comment type="caution">
    <text evidence="14">The sequence shown here is derived from an EMBL/GenBank/DDBJ whole genome shotgun (WGS) entry which is preliminary data.</text>
</comment>
<feature type="transmembrane region" description="Helical" evidence="11">
    <location>
        <begin position="697"/>
        <end position="717"/>
    </location>
</feature>
<keyword evidence="15" id="KW-1185">Reference proteome</keyword>
<evidence type="ECO:0000256" key="1">
    <source>
        <dbReference type="ARBA" id="ARBA00004141"/>
    </source>
</evidence>
<dbReference type="Gene3D" id="2.70.150.10">
    <property type="entry name" value="Calcium-transporting ATPase, cytoplasmic transduction domain A"/>
    <property type="match status" value="1"/>
</dbReference>
<evidence type="ECO:0000313" key="14">
    <source>
        <dbReference type="EMBL" id="KAJ2755141.1"/>
    </source>
</evidence>
<feature type="transmembrane region" description="Helical" evidence="11">
    <location>
        <begin position="1243"/>
        <end position="1265"/>
    </location>
</feature>
<keyword evidence="12" id="KW-0732">Signal</keyword>
<evidence type="ECO:0000256" key="6">
    <source>
        <dbReference type="ARBA" id="ARBA00022840"/>
    </source>
</evidence>
<dbReference type="PANTHER" id="PTHR45630:SF11">
    <property type="entry name" value="CATION-TRANSPORTING P-TYPE ATPASE N-TERMINAL DOMAIN-CONTAINING PROTEIN"/>
    <property type="match status" value="1"/>
</dbReference>
<protein>
    <recommendedName>
        <fullName evidence="13">P-type ATPase A domain-containing protein</fullName>
    </recommendedName>
</protein>
<comment type="subcellular location">
    <subcellularLocation>
        <location evidence="1">Membrane</location>
        <topology evidence="1">Multi-pass membrane protein</topology>
    </subcellularLocation>
</comment>
<dbReference type="InterPro" id="IPR001757">
    <property type="entry name" value="P_typ_ATPase"/>
</dbReference>
<evidence type="ECO:0000256" key="11">
    <source>
        <dbReference type="SAM" id="Phobius"/>
    </source>
</evidence>
<dbReference type="GO" id="GO:0140358">
    <property type="term" value="F:P-type transmembrane transporter activity"/>
    <property type="evidence" value="ECO:0007669"/>
    <property type="project" value="InterPro"/>
</dbReference>
<feature type="transmembrane region" description="Helical" evidence="11">
    <location>
        <begin position="1327"/>
        <end position="1345"/>
    </location>
</feature>